<comment type="cofactor">
    <cofactor evidence="1">
        <name>Zn(2+)</name>
        <dbReference type="ChEBI" id="CHEBI:29105"/>
    </cofactor>
    <text evidence="1">Binds 1 zinc ion per subunit.</text>
</comment>
<dbReference type="SUPFAM" id="SSF53187">
    <property type="entry name" value="Zn-dependent exopeptidases"/>
    <property type="match status" value="1"/>
</dbReference>
<keyword evidence="1" id="KW-0479">Metal-binding</keyword>
<feature type="binding site" evidence="1">
    <location>
        <position position="183"/>
    </location>
    <ligand>
        <name>Zn(2+)</name>
        <dbReference type="ChEBI" id="CHEBI:29105"/>
    </ligand>
</feature>
<feature type="domain" description="UCP01524 winged helix-turn-helix" evidence="3">
    <location>
        <begin position="357"/>
        <end position="433"/>
    </location>
</feature>
<dbReference type="InterPro" id="IPR012353">
    <property type="entry name" value="UCP015244"/>
</dbReference>
<comment type="caution">
    <text evidence="5">The sequence shown here is derived from an EMBL/GenBank/DDBJ whole genome shotgun (WGS) entry which is preliminary data.</text>
</comment>
<evidence type="ECO:0000313" key="5">
    <source>
        <dbReference type="EMBL" id="MCK8784350.1"/>
    </source>
</evidence>
<dbReference type="Pfam" id="PF16254">
    <property type="entry name" value="DUF4910"/>
    <property type="match status" value="1"/>
</dbReference>
<keyword evidence="6" id="KW-1185">Reference proteome</keyword>
<dbReference type="AlphaFoldDB" id="A0A9X2BWX1"/>
<dbReference type="Pfam" id="PF09940">
    <property type="entry name" value="DUF2172"/>
    <property type="match status" value="1"/>
</dbReference>
<proteinExistence type="predicted"/>
<dbReference type="RefSeq" id="WP_248666474.1">
    <property type="nucleotide sequence ID" value="NZ_JALPRX010000029.1"/>
</dbReference>
<protein>
    <submittedName>
        <fullName evidence="5">DUF4910 domain-containing protein</fullName>
    </submittedName>
</protein>
<evidence type="ECO:0000259" key="4">
    <source>
        <dbReference type="Pfam" id="PF16254"/>
    </source>
</evidence>
<dbReference type="InterPro" id="IPR032622">
    <property type="entry name" value="UCP01524_HTH"/>
</dbReference>
<dbReference type="Gene3D" id="3.50.30.90">
    <property type="match status" value="1"/>
</dbReference>
<evidence type="ECO:0000259" key="2">
    <source>
        <dbReference type="Pfam" id="PF09940"/>
    </source>
</evidence>
<evidence type="ECO:0000313" key="6">
    <source>
        <dbReference type="Proteomes" id="UP001139516"/>
    </source>
</evidence>
<evidence type="ECO:0000256" key="1">
    <source>
        <dbReference type="PIRSR" id="PIRSR015244-50"/>
    </source>
</evidence>
<dbReference type="PIRSF" id="PIRSF015244">
    <property type="entry name" value="UCP015244"/>
    <property type="match status" value="1"/>
</dbReference>
<dbReference type="Gene3D" id="1.10.10.10">
    <property type="entry name" value="Winged helix-like DNA-binding domain superfamily/Winged helix DNA-binding domain"/>
    <property type="match status" value="1"/>
</dbReference>
<reference evidence="5" key="1">
    <citation type="submission" date="2022-04" db="EMBL/GenBank/DDBJ databases">
        <title>Roseomonas acroporae sp. nov., isolated from coral Acropora digitifera.</title>
        <authorList>
            <person name="Sun H."/>
        </authorList>
    </citation>
    <scope>NUCLEOTIDE SEQUENCE</scope>
    <source>
        <strain evidence="5">NAR14</strain>
    </source>
</reference>
<organism evidence="5 6">
    <name type="scientific">Roseomonas acroporae</name>
    <dbReference type="NCBI Taxonomy" id="2937791"/>
    <lineage>
        <taxon>Bacteria</taxon>
        <taxon>Pseudomonadati</taxon>
        <taxon>Pseudomonadota</taxon>
        <taxon>Alphaproteobacteria</taxon>
        <taxon>Acetobacterales</taxon>
        <taxon>Roseomonadaceae</taxon>
        <taxon>Roseomonas</taxon>
    </lineage>
</organism>
<accession>A0A9X2BWX1</accession>
<dbReference type="Proteomes" id="UP001139516">
    <property type="component" value="Unassembled WGS sequence"/>
</dbReference>
<dbReference type="GO" id="GO:0046872">
    <property type="term" value="F:metal ion binding"/>
    <property type="evidence" value="ECO:0007669"/>
    <property type="project" value="UniProtKB-KW"/>
</dbReference>
<feature type="domain" description="DUF2172" evidence="2">
    <location>
        <begin position="63"/>
        <end position="154"/>
    </location>
</feature>
<dbReference type="Gene3D" id="3.40.630.10">
    <property type="entry name" value="Zn peptidases"/>
    <property type="match status" value="1"/>
</dbReference>
<feature type="binding site" evidence="1">
    <location>
        <position position="320"/>
    </location>
    <ligand>
        <name>Zn(2+)</name>
        <dbReference type="ChEBI" id="CHEBI:29105"/>
    </ligand>
</feature>
<gene>
    <name evidence="5" type="ORF">M0638_08160</name>
</gene>
<dbReference type="InterPro" id="IPR032589">
    <property type="entry name" value="DUF4910"/>
</dbReference>
<keyword evidence="1" id="KW-0862">Zinc</keyword>
<dbReference type="InterPro" id="IPR032610">
    <property type="entry name" value="DUF2172"/>
</dbReference>
<dbReference type="EMBL" id="JALPRX010000029">
    <property type="protein sequence ID" value="MCK8784350.1"/>
    <property type="molecule type" value="Genomic_DNA"/>
</dbReference>
<feature type="domain" description="DUF4910" evidence="4">
    <location>
        <begin position="13"/>
        <end position="351"/>
    </location>
</feature>
<feature type="binding site" evidence="1">
    <location>
        <position position="189"/>
    </location>
    <ligand>
        <name>Zn(2+)</name>
        <dbReference type="ChEBI" id="CHEBI:29105"/>
    </ligand>
</feature>
<evidence type="ECO:0000259" key="3">
    <source>
        <dbReference type="Pfam" id="PF16221"/>
    </source>
</evidence>
<sequence length="450" mass="49800">MNFDPNGIGQKLHRHVSALFPIFRSITGEGMRQTLAYIGESIPLQIRQVPTGTPVLDWEVPQEWTVRGATLRRLNGDVVLDIADTNLHLVHYSHPVDRVVPIEELQAHLHSLPKQPDLVPYRTAYYANSWGFCLAERQRQALTDPAYHVSIDTELAPGVLNYGEMVLPGEGPDEVLFSIHCCHPSLANDNLSSIAIAIELAQRLERRARRRFTYRFLFAPGTIGAITWLHLNREVTARIRHGLVLSCLGDGGPPTYKRSRRENADIDRYVAYQLRAGGHGDRVRPFLPYGYDERQYCSPGFDLPVGCLTRTPNGEYPEYHTSADDLELVRPEALADSLALLCRLVDMIEADYVPLGTCLHGEPQLGRRGLYQAIGGQPIGADPSSRFDQLTLLWVINQADGTHSLLDIAERSGKPFAAVAAAAEALAAAGLLNRADPSPARASDRQAGDR</sequence>
<name>A0A9X2BWX1_9PROT</name>
<dbReference type="Pfam" id="PF16221">
    <property type="entry name" value="HTH_47"/>
    <property type="match status" value="1"/>
</dbReference>
<dbReference type="InterPro" id="IPR036388">
    <property type="entry name" value="WH-like_DNA-bd_sf"/>
</dbReference>